<feature type="domain" description="YobI-like P-loop NTPase" evidence="3">
    <location>
        <begin position="73"/>
        <end position="427"/>
    </location>
</feature>
<evidence type="ECO:0000313" key="5">
    <source>
        <dbReference type="Proteomes" id="UP000295313"/>
    </source>
</evidence>
<organism evidence="4 5">
    <name type="scientific">Epilithonimonas xixisoli</name>
    <dbReference type="NCBI Taxonomy" id="1476462"/>
    <lineage>
        <taxon>Bacteria</taxon>
        <taxon>Pseudomonadati</taxon>
        <taxon>Bacteroidota</taxon>
        <taxon>Flavobacteriia</taxon>
        <taxon>Flavobacteriales</taxon>
        <taxon>Weeksellaceae</taxon>
        <taxon>Chryseobacterium group</taxon>
        <taxon>Epilithonimonas</taxon>
    </lineage>
</organism>
<reference evidence="4 5" key="1">
    <citation type="submission" date="2019-03" db="EMBL/GenBank/DDBJ databases">
        <title>Genomic Encyclopedia of Type Strains, Phase III (KMG-III): the genomes of soil and plant-associated and newly described type strains.</title>
        <authorList>
            <person name="Whitman W."/>
        </authorList>
    </citation>
    <scope>NUCLEOTIDE SEQUENCE [LARGE SCALE GENOMIC DNA]</scope>
    <source>
        <strain evidence="4 5">CGMCC 1.12802</strain>
    </source>
</reference>
<feature type="coiled-coil region" evidence="1">
    <location>
        <begin position="927"/>
        <end position="961"/>
    </location>
</feature>
<dbReference type="InterPro" id="IPR048428">
    <property type="entry name" value="YobI-NTPase"/>
</dbReference>
<comment type="caution">
    <text evidence="4">The sequence shown here is derived from an EMBL/GenBank/DDBJ whole genome shotgun (WGS) entry which is preliminary data.</text>
</comment>
<dbReference type="SUPFAM" id="SSF52540">
    <property type="entry name" value="P-loop containing nucleoside triphosphate hydrolases"/>
    <property type="match status" value="1"/>
</dbReference>
<dbReference type="Proteomes" id="UP000295313">
    <property type="component" value="Unassembled WGS sequence"/>
</dbReference>
<keyword evidence="2" id="KW-0472">Membrane</keyword>
<dbReference type="EMBL" id="SOEO01000002">
    <property type="protein sequence ID" value="TDX84606.1"/>
    <property type="molecule type" value="Genomic_DNA"/>
</dbReference>
<feature type="transmembrane region" description="Helical" evidence="2">
    <location>
        <begin position="204"/>
        <end position="222"/>
    </location>
</feature>
<keyword evidence="1" id="KW-0175">Coiled coil</keyword>
<keyword evidence="2" id="KW-1133">Transmembrane helix</keyword>
<feature type="transmembrane region" description="Helical" evidence="2">
    <location>
        <begin position="165"/>
        <end position="184"/>
    </location>
</feature>
<accession>A0A4V3H2L3</accession>
<evidence type="ECO:0000256" key="2">
    <source>
        <dbReference type="SAM" id="Phobius"/>
    </source>
</evidence>
<gene>
    <name evidence="4" type="ORF">B0I22_2235</name>
</gene>
<evidence type="ECO:0000313" key="4">
    <source>
        <dbReference type="EMBL" id="TDX84606.1"/>
    </source>
</evidence>
<evidence type="ECO:0000259" key="3">
    <source>
        <dbReference type="Pfam" id="PF20693"/>
    </source>
</evidence>
<protein>
    <recommendedName>
        <fullName evidence="3">YobI-like P-loop NTPase domain-containing protein</fullName>
    </recommendedName>
</protein>
<dbReference type="RefSeq" id="WP_133944602.1">
    <property type="nucleotide sequence ID" value="NZ_SOEO01000002.1"/>
</dbReference>
<dbReference type="InterPro" id="IPR027417">
    <property type="entry name" value="P-loop_NTPase"/>
</dbReference>
<keyword evidence="5" id="KW-1185">Reference proteome</keyword>
<name>A0A4V3H2L3_9FLAO</name>
<keyword evidence="2" id="KW-0812">Transmembrane</keyword>
<proteinExistence type="predicted"/>
<dbReference type="AlphaFoldDB" id="A0A4V3H2L3"/>
<dbReference type="Pfam" id="PF20693">
    <property type="entry name" value="YobI-ATPase"/>
    <property type="match status" value="1"/>
</dbReference>
<dbReference type="OrthoDB" id="1701659at2"/>
<evidence type="ECO:0000256" key="1">
    <source>
        <dbReference type="SAM" id="Coils"/>
    </source>
</evidence>
<sequence>MKSKFLNKINERYLCLKSNLNSSYLDFLSRLIFFLGEKKIKLLTKNNPNPNDLEDLTPYITKREENNYNQHTYLQSLKWGVLNQNVKNVAVSGSFGTGKSTILNLFKKNNPEFKTLDINLGKFEGKNKQNEVDIETSIVQQILYFEKKKNLKDSRFERITYDKFILVKALLFILWIYSILYLFFEKIYNKLTLVNKVELPSYNYIIKLLFLTGIFLILKKLFRQIFKLKINKVSFSDAEFVPKANDISIINKHVDELVYFFEKTKTQIVFIEDIDRFDDAVDIFIKLRELNIIINNSKDINQKVTFVYAVKDELFSKNNEKTKFFDLIIPIIPIVDYSNSNTQFIKRLKKDFIENKIISEDIIYNISPYISDMRSLINIINEFKTYYKIKSNENNNINGDYLFGLIILKNIYPIDFKSLQNKEGVVYKIFENKNELYKDLEESLYKKIEIIEQENDDILQEQQDNLLELRRVYISGILMKSNDATSYYIDNKTIELESLLEDQKFSEFIKSDVITYYRNHISKFIKFSDVEKDINPQQKYAERRRIVLNKINNIKAINDSEILKLKSQINNLSNSSLNDLLKQSEKNKLDSYFDKIVRDIFTDIESKDDYEREAKIEEIKHNYTLLKVLISNNYIDENYSNYVSLFYPESITEKDNNLKLRIIQDGETHFNESIDKIKNLVTELGSTNFKKESILNFYILDYLLYNYKDNEKVSNKLDEFLNTLTNGKEKSVHFIEKYIDFSELTGTSNEFIRKMAYWEGFWNLIHSRDEFNAEKKKKILDKIFKYTNIDKIKILNKDRKINAFLNNYDDFLINNFDRETKDELIKKLKTIGIKFNKIKYEDSIFEIVLEIIENNLYKININNVNLFLQKFNFKDIDILDYKTSNYSYLLKSDVTYLKENIKNNINEYVEQVLLKLDSNTEEENNVVKDLINNTDVKEENIESLIEKMNFKISDLSEIENNAFWSSLIIWEKIEPNWKNVLLYYSYNSEKIDASFVEFLDNEINYQELGKSCINDFLENESETDEKEYSIIIDKFNVSLVNSEISNESFESLVHSMTKNFDDIAVVNKTDRIKNLIESHLIVFNEKNLTDLVGGDLELFIEKNEANLEEEYETLNLLLIKWVTIFKSHIDGDLKKKIFVYLTNEEIYDSDEDVFLLTIINNFFSSKFYSFSDFFVKSVLESNLDTTIKIKLLIFDKDNITDVLLKDYLELLNPPYSLILQKEKIEIPNSSENTDFMKILQQYGFIKRTYLKDKDSVITVSYNE</sequence>